<dbReference type="GeneID" id="37025391"/>
<dbReference type="EMBL" id="KZ819665">
    <property type="protein sequence ID" value="PWN28682.1"/>
    <property type="molecule type" value="Genomic_DNA"/>
</dbReference>
<dbReference type="RefSeq" id="XP_025363294.1">
    <property type="nucleotide sequence ID" value="XM_025503568.1"/>
</dbReference>
<proteinExistence type="predicted"/>
<feature type="compositionally biased region" description="Basic and acidic residues" evidence="1">
    <location>
        <begin position="18"/>
        <end position="41"/>
    </location>
</feature>
<feature type="region of interest" description="Disordered" evidence="1">
    <location>
        <begin position="12"/>
        <end position="41"/>
    </location>
</feature>
<gene>
    <name evidence="2" type="ORF">BDZ90DRAFT_154967</name>
</gene>
<organism evidence="2 3">
    <name type="scientific">Jaminaea rosea</name>
    <dbReference type="NCBI Taxonomy" id="1569628"/>
    <lineage>
        <taxon>Eukaryota</taxon>
        <taxon>Fungi</taxon>
        <taxon>Dikarya</taxon>
        <taxon>Basidiomycota</taxon>
        <taxon>Ustilaginomycotina</taxon>
        <taxon>Exobasidiomycetes</taxon>
        <taxon>Microstromatales</taxon>
        <taxon>Microstromatales incertae sedis</taxon>
        <taxon>Jaminaea</taxon>
    </lineage>
</organism>
<evidence type="ECO:0000256" key="1">
    <source>
        <dbReference type="SAM" id="MobiDB-lite"/>
    </source>
</evidence>
<dbReference type="Proteomes" id="UP000245884">
    <property type="component" value="Unassembled WGS sequence"/>
</dbReference>
<reference evidence="2 3" key="1">
    <citation type="journal article" date="2018" name="Mol. Biol. Evol.">
        <title>Broad Genomic Sampling Reveals a Smut Pathogenic Ancestry of the Fungal Clade Ustilaginomycotina.</title>
        <authorList>
            <person name="Kijpornyongpan T."/>
            <person name="Mondo S.J."/>
            <person name="Barry K."/>
            <person name="Sandor L."/>
            <person name="Lee J."/>
            <person name="Lipzen A."/>
            <person name="Pangilinan J."/>
            <person name="LaButti K."/>
            <person name="Hainaut M."/>
            <person name="Henrissat B."/>
            <person name="Grigoriev I.V."/>
            <person name="Spatafora J.W."/>
            <person name="Aime M.C."/>
        </authorList>
    </citation>
    <scope>NUCLEOTIDE SEQUENCE [LARGE SCALE GENOMIC DNA]</scope>
    <source>
        <strain evidence="2 3">MCA 5214</strain>
    </source>
</reference>
<evidence type="ECO:0000313" key="2">
    <source>
        <dbReference type="EMBL" id="PWN28682.1"/>
    </source>
</evidence>
<evidence type="ECO:0000313" key="3">
    <source>
        <dbReference type="Proteomes" id="UP000245884"/>
    </source>
</evidence>
<protein>
    <submittedName>
        <fullName evidence="2">Uncharacterized protein</fullName>
    </submittedName>
</protein>
<sequence>MRVLVRVRVRLQTPSSTRSHDRPTDGGQPRDAKRLTEMDKDRTGHVPVMDCSMKLHLHARRSLSCAPVAGTSCACSKFEHRAPCPRTRSLDAHAKLASRCQHQASTSNSDGVDCVALHPSWCLEQILAAFPASTLDARHSTLSTPQRLIPLTHSHSRIRV</sequence>
<dbReference type="AlphaFoldDB" id="A0A316UTU1"/>
<keyword evidence="3" id="KW-1185">Reference proteome</keyword>
<accession>A0A316UTU1</accession>
<name>A0A316UTU1_9BASI</name>